<organism evidence="1 2">
    <name type="scientific">Alcaligenes xylosoxydans xylosoxydans</name>
    <name type="common">Achromobacter xylosoxidans</name>
    <dbReference type="NCBI Taxonomy" id="85698"/>
    <lineage>
        <taxon>Bacteria</taxon>
        <taxon>Pseudomonadati</taxon>
        <taxon>Pseudomonadota</taxon>
        <taxon>Betaproteobacteria</taxon>
        <taxon>Burkholderiales</taxon>
        <taxon>Alcaligenaceae</taxon>
        <taxon>Achromobacter</taxon>
    </lineage>
</organism>
<dbReference type="EMBL" id="MJMN01000013">
    <property type="protein sequence ID" value="OMG87686.1"/>
    <property type="molecule type" value="Genomic_DNA"/>
</dbReference>
<gene>
    <name evidence="1" type="ORF">BIZ92_08690</name>
</gene>
<dbReference type="RefSeq" id="WP_053497185.1">
    <property type="nucleotide sequence ID" value="NZ_AP028040.1"/>
</dbReference>
<evidence type="ECO:0000313" key="2">
    <source>
        <dbReference type="Proteomes" id="UP000187251"/>
    </source>
</evidence>
<name>A0A1R1JUA4_ALCXX</name>
<dbReference type="AlphaFoldDB" id="A0A1R1JUA4"/>
<dbReference type="Pfam" id="PF10934">
    <property type="entry name" value="Sheath_initiator"/>
    <property type="match status" value="1"/>
</dbReference>
<accession>A0A1R1JUA4</accession>
<evidence type="ECO:0008006" key="3">
    <source>
        <dbReference type="Google" id="ProtNLM"/>
    </source>
</evidence>
<proteinExistence type="predicted"/>
<comment type="caution">
    <text evidence="1">The sequence shown here is derived from an EMBL/GenBank/DDBJ whole genome shotgun (WGS) entry which is preliminary data.</text>
</comment>
<dbReference type="Proteomes" id="UP000187251">
    <property type="component" value="Unassembled WGS sequence"/>
</dbReference>
<dbReference type="OrthoDB" id="6638116at2"/>
<dbReference type="InterPro" id="IPR020288">
    <property type="entry name" value="Sheath_initiator"/>
</dbReference>
<evidence type="ECO:0000313" key="1">
    <source>
        <dbReference type="EMBL" id="OMG87686.1"/>
    </source>
</evidence>
<reference evidence="1 2" key="1">
    <citation type="submission" date="2016-09" db="EMBL/GenBank/DDBJ databases">
        <title>Phylogenomics of Achromobacter.</title>
        <authorList>
            <person name="Jeukens J."/>
            <person name="Freschi L."/>
            <person name="Vincent A.T."/>
            <person name="Emond-Rheault J.-G."/>
            <person name="Kukavica-Ibrulj I."/>
            <person name="Charette S.J."/>
            <person name="Levesque R.C."/>
        </authorList>
    </citation>
    <scope>NUCLEOTIDE SEQUENCE [LARGE SCALE GENOMIC DNA]</scope>
    <source>
        <strain evidence="1 2">AUS488</strain>
    </source>
</reference>
<sequence>MITFKTDENNDFVTLPNGNLAMEQDVQAVAQEAKHFAATARAEMIHAYDEGIPFLREAFSKQPNLAQFEAALRRRLLETPDVTGILSLDTQVEGETLKYTATLQTTYGTVAING</sequence>
<protein>
    <recommendedName>
        <fullName evidence="3">Phage protein</fullName>
    </recommendedName>
</protein>